<sequence>MHSVSSTVISQESPVTQSDWTPPKTQEAPAVHSVWKTSILFTLVTAVLFGLAYPLVMTGIAHILFPRQASGSLILNNGQIIGSELIAQSFTSDRYFHPRPSAAGNGYDATSSGGSNLAQSNAKLAARIQGDIDKLEKENPGKPVPIDMVTTSGSGLDPDITPDNAYYQSPRVAQARGISMDQVRSLIAQHTTQRQLGLLGEPRVNVLELNLALDQISK</sequence>
<evidence type="ECO:0000256" key="11">
    <source>
        <dbReference type="HAMAP-Rule" id="MF_00276"/>
    </source>
</evidence>
<dbReference type="Proteomes" id="UP000239735">
    <property type="component" value="Unassembled WGS sequence"/>
</dbReference>
<dbReference type="GO" id="GO:0005524">
    <property type="term" value="F:ATP binding"/>
    <property type="evidence" value="ECO:0007669"/>
    <property type="project" value="UniProtKB-UniRule"/>
</dbReference>
<keyword evidence="2 11" id="KW-1003">Cell membrane</keyword>
<keyword evidence="7 11" id="KW-0630">Potassium</keyword>
<keyword evidence="4 11" id="KW-0812">Transmembrane</keyword>
<dbReference type="NCBIfam" id="TIGR00681">
    <property type="entry name" value="kdpC"/>
    <property type="match status" value="1"/>
</dbReference>
<comment type="similarity">
    <text evidence="11">Belongs to the KdpC family.</text>
</comment>
<proteinExistence type="inferred from homology"/>
<dbReference type="PANTHER" id="PTHR30042:SF2">
    <property type="entry name" value="POTASSIUM-TRANSPORTING ATPASE KDPC SUBUNIT"/>
    <property type="match status" value="1"/>
</dbReference>
<comment type="subcellular location">
    <subcellularLocation>
        <location evidence="11">Cell membrane</location>
        <topology evidence="11">Single-pass membrane protein</topology>
    </subcellularLocation>
</comment>
<comment type="function">
    <text evidence="11">Part of the high-affinity ATP-driven potassium transport (or Kdp) system, which catalyzes the hydrolysis of ATP coupled with the electrogenic transport of potassium into the cytoplasm. This subunit acts as a catalytic chaperone that increases the ATP-binding affinity of the ATP-hydrolyzing subunit KdpB by the formation of a transient KdpB/KdpC/ATP ternary complex.</text>
</comment>
<evidence type="ECO:0000256" key="6">
    <source>
        <dbReference type="ARBA" id="ARBA00022840"/>
    </source>
</evidence>
<evidence type="ECO:0000256" key="5">
    <source>
        <dbReference type="ARBA" id="ARBA00022741"/>
    </source>
</evidence>
<protein>
    <recommendedName>
        <fullName evidence="11">Potassium-transporting ATPase KdpC subunit</fullName>
    </recommendedName>
    <alternativeName>
        <fullName evidence="11">ATP phosphohydrolase [potassium-transporting] C chain</fullName>
    </alternativeName>
    <alternativeName>
        <fullName evidence="11">Potassium-binding and translocating subunit C</fullName>
    </alternativeName>
    <alternativeName>
        <fullName evidence="11">Potassium-translocating ATPase C chain</fullName>
    </alternativeName>
</protein>
<keyword evidence="10 11" id="KW-0472">Membrane</keyword>
<evidence type="ECO:0000256" key="4">
    <source>
        <dbReference type="ARBA" id="ARBA00022692"/>
    </source>
</evidence>
<evidence type="ECO:0000256" key="9">
    <source>
        <dbReference type="ARBA" id="ARBA00023065"/>
    </source>
</evidence>
<reference evidence="14" key="1">
    <citation type="submission" date="2018-02" db="EMBL/GenBank/DDBJ databases">
        <authorList>
            <person name="Hausmann B."/>
        </authorList>
    </citation>
    <scope>NUCLEOTIDE SEQUENCE [LARGE SCALE GENOMIC DNA]</scope>
    <source>
        <strain evidence="14">Peat soil MAG SbA5</strain>
    </source>
</reference>
<dbReference type="GO" id="GO:0008556">
    <property type="term" value="F:P-type potassium transmembrane transporter activity"/>
    <property type="evidence" value="ECO:0007669"/>
    <property type="project" value="InterPro"/>
</dbReference>
<evidence type="ECO:0000313" key="13">
    <source>
        <dbReference type="EMBL" id="SPE19179.1"/>
    </source>
</evidence>
<gene>
    <name evidence="11 13" type="primary">kdpC</name>
    <name evidence="13" type="ORF">SBA5_220025</name>
</gene>
<dbReference type="HAMAP" id="MF_00276">
    <property type="entry name" value="KdpC"/>
    <property type="match status" value="1"/>
</dbReference>
<dbReference type="PANTHER" id="PTHR30042">
    <property type="entry name" value="POTASSIUM-TRANSPORTING ATPASE C CHAIN"/>
    <property type="match status" value="1"/>
</dbReference>
<evidence type="ECO:0000256" key="2">
    <source>
        <dbReference type="ARBA" id="ARBA00022475"/>
    </source>
</evidence>
<keyword evidence="5 11" id="KW-0547">Nucleotide-binding</keyword>
<evidence type="ECO:0000256" key="7">
    <source>
        <dbReference type="ARBA" id="ARBA00022958"/>
    </source>
</evidence>
<dbReference type="EMBL" id="OKRB01000078">
    <property type="protein sequence ID" value="SPE19179.1"/>
    <property type="molecule type" value="Genomic_DNA"/>
</dbReference>
<dbReference type="NCBIfam" id="NF001454">
    <property type="entry name" value="PRK00315.1"/>
    <property type="match status" value="1"/>
</dbReference>
<feature type="region of interest" description="Disordered" evidence="12">
    <location>
        <begin position="1"/>
        <end position="24"/>
    </location>
</feature>
<evidence type="ECO:0000313" key="14">
    <source>
        <dbReference type="Proteomes" id="UP000239735"/>
    </source>
</evidence>
<evidence type="ECO:0000256" key="12">
    <source>
        <dbReference type="SAM" id="MobiDB-lite"/>
    </source>
</evidence>
<dbReference type="Pfam" id="PF02669">
    <property type="entry name" value="KdpC"/>
    <property type="match status" value="1"/>
</dbReference>
<accession>A0A2N9L7D1</accession>
<keyword evidence="1 11" id="KW-0813">Transport</keyword>
<keyword evidence="13" id="KW-0378">Hydrolase</keyword>
<evidence type="ECO:0000256" key="8">
    <source>
        <dbReference type="ARBA" id="ARBA00022989"/>
    </source>
</evidence>
<organism evidence="13 14">
    <name type="scientific">Candidatus Sulfuritelmatomonas gaucii</name>
    <dbReference type="NCBI Taxonomy" id="2043161"/>
    <lineage>
        <taxon>Bacteria</taxon>
        <taxon>Pseudomonadati</taxon>
        <taxon>Acidobacteriota</taxon>
        <taxon>Terriglobia</taxon>
        <taxon>Terriglobales</taxon>
        <taxon>Acidobacteriaceae</taxon>
        <taxon>Candidatus Sulfuritelmatomonas</taxon>
    </lineage>
</organism>
<comment type="subunit">
    <text evidence="11">The system is composed of three essential subunits: KdpA, KdpB and KdpC.</text>
</comment>
<feature type="transmembrane region" description="Helical" evidence="11">
    <location>
        <begin position="39"/>
        <end position="65"/>
    </location>
</feature>
<dbReference type="GO" id="GO:0016787">
    <property type="term" value="F:hydrolase activity"/>
    <property type="evidence" value="ECO:0007669"/>
    <property type="project" value="UniProtKB-KW"/>
</dbReference>
<dbReference type="InterPro" id="IPR003820">
    <property type="entry name" value="KdpC"/>
</dbReference>
<dbReference type="AlphaFoldDB" id="A0A2N9L7D1"/>
<keyword evidence="3 11" id="KW-0633">Potassium transport</keyword>
<dbReference type="GO" id="GO:0005886">
    <property type="term" value="C:plasma membrane"/>
    <property type="evidence" value="ECO:0007669"/>
    <property type="project" value="UniProtKB-SubCell"/>
</dbReference>
<keyword evidence="6 11" id="KW-0067">ATP-binding</keyword>
<evidence type="ECO:0000256" key="1">
    <source>
        <dbReference type="ARBA" id="ARBA00022448"/>
    </source>
</evidence>
<keyword evidence="8 11" id="KW-1133">Transmembrane helix</keyword>
<keyword evidence="9 11" id="KW-0406">Ion transport</keyword>
<evidence type="ECO:0000256" key="3">
    <source>
        <dbReference type="ARBA" id="ARBA00022538"/>
    </source>
</evidence>
<name>A0A2N9L7D1_9BACT</name>
<evidence type="ECO:0000256" key="10">
    <source>
        <dbReference type="ARBA" id="ARBA00023136"/>
    </source>
</evidence>
<dbReference type="PIRSF" id="PIRSF001296">
    <property type="entry name" value="K_ATPase_KdpC"/>
    <property type="match status" value="1"/>
</dbReference>